<reference evidence="2" key="1">
    <citation type="journal article" date="2023" name="Nat. Commun.">
        <title>Diploid and tetraploid genomes of Acorus and the evolution of monocots.</title>
        <authorList>
            <person name="Ma L."/>
            <person name="Liu K.W."/>
            <person name="Li Z."/>
            <person name="Hsiao Y.Y."/>
            <person name="Qi Y."/>
            <person name="Fu T."/>
            <person name="Tang G.D."/>
            <person name="Zhang D."/>
            <person name="Sun W.H."/>
            <person name="Liu D.K."/>
            <person name="Li Y."/>
            <person name="Chen G.Z."/>
            <person name="Liu X.D."/>
            <person name="Liao X.Y."/>
            <person name="Jiang Y.T."/>
            <person name="Yu X."/>
            <person name="Hao Y."/>
            <person name="Huang J."/>
            <person name="Zhao X.W."/>
            <person name="Ke S."/>
            <person name="Chen Y.Y."/>
            <person name="Wu W.L."/>
            <person name="Hsu J.L."/>
            <person name="Lin Y.F."/>
            <person name="Huang M.D."/>
            <person name="Li C.Y."/>
            <person name="Huang L."/>
            <person name="Wang Z.W."/>
            <person name="Zhao X."/>
            <person name="Zhong W.Y."/>
            <person name="Peng D.H."/>
            <person name="Ahmad S."/>
            <person name="Lan S."/>
            <person name="Zhang J.S."/>
            <person name="Tsai W.C."/>
            <person name="Van de Peer Y."/>
            <person name="Liu Z.J."/>
        </authorList>
    </citation>
    <scope>NUCLEOTIDE SEQUENCE</scope>
    <source>
        <strain evidence="2">SCP</strain>
    </source>
</reference>
<sequence length="177" mass="19857">MDSKKSNKIMEIVRLQQILKKWKKLAVAPPKATTNTTNTTNATTTTNNNNKSKKFLKKTFSFSDISSASSEVPKGFLAISVGEEMKRFVIPTAYLAHRAFGVLLREAEEEFGFQHEGVLRIPCEVSVFEKVLKVVEEKKEVFYTNGYAFEGEEIVGSCCSSEAEVAQSHHIQNPMCR</sequence>
<dbReference type="Pfam" id="PF02519">
    <property type="entry name" value="Auxin_inducible"/>
    <property type="match status" value="1"/>
</dbReference>
<dbReference type="AlphaFoldDB" id="A0AAV9AXX2"/>
<comment type="caution">
    <text evidence="2">The sequence shown here is derived from an EMBL/GenBank/DDBJ whole genome shotgun (WGS) entry which is preliminary data.</text>
</comment>
<accession>A0AAV9AXX2</accession>
<proteinExistence type="inferred from homology"/>
<dbReference type="PANTHER" id="PTHR31374">
    <property type="entry name" value="AUXIN-INDUCED PROTEIN-LIKE-RELATED"/>
    <property type="match status" value="1"/>
</dbReference>
<dbReference type="GO" id="GO:0009733">
    <property type="term" value="P:response to auxin"/>
    <property type="evidence" value="ECO:0007669"/>
    <property type="project" value="InterPro"/>
</dbReference>
<evidence type="ECO:0000256" key="1">
    <source>
        <dbReference type="ARBA" id="ARBA00006974"/>
    </source>
</evidence>
<dbReference type="EMBL" id="JAUJYN010000006">
    <property type="protein sequence ID" value="KAK1268776.1"/>
    <property type="molecule type" value="Genomic_DNA"/>
</dbReference>
<protein>
    <submittedName>
        <fullName evidence="2">Uncharacterized protein</fullName>
    </submittedName>
</protein>
<name>A0AAV9AXX2_ACOGR</name>
<organism evidence="2 3">
    <name type="scientific">Acorus gramineus</name>
    <name type="common">Dwarf sweet flag</name>
    <dbReference type="NCBI Taxonomy" id="55184"/>
    <lineage>
        <taxon>Eukaryota</taxon>
        <taxon>Viridiplantae</taxon>
        <taxon>Streptophyta</taxon>
        <taxon>Embryophyta</taxon>
        <taxon>Tracheophyta</taxon>
        <taxon>Spermatophyta</taxon>
        <taxon>Magnoliopsida</taxon>
        <taxon>Liliopsida</taxon>
        <taxon>Acoraceae</taxon>
        <taxon>Acorus</taxon>
    </lineage>
</organism>
<gene>
    <name evidence="2" type="ORF">QJS04_geneDACA013988</name>
</gene>
<dbReference type="PANTHER" id="PTHR31374:SF7">
    <property type="entry name" value="SAUR-LIKE AUXIN-RESPONSIVE PROTEIN FAMILY"/>
    <property type="match status" value="1"/>
</dbReference>
<evidence type="ECO:0000313" key="2">
    <source>
        <dbReference type="EMBL" id="KAK1268776.1"/>
    </source>
</evidence>
<dbReference type="InterPro" id="IPR003676">
    <property type="entry name" value="SAUR_fam"/>
</dbReference>
<comment type="similarity">
    <text evidence="1">Belongs to the ARG7 family.</text>
</comment>
<reference evidence="2" key="2">
    <citation type="submission" date="2023-06" db="EMBL/GenBank/DDBJ databases">
        <authorList>
            <person name="Ma L."/>
            <person name="Liu K.-W."/>
            <person name="Li Z."/>
            <person name="Hsiao Y.-Y."/>
            <person name="Qi Y."/>
            <person name="Fu T."/>
            <person name="Tang G."/>
            <person name="Zhang D."/>
            <person name="Sun W.-H."/>
            <person name="Liu D.-K."/>
            <person name="Li Y."/>
            <person name="Chen G.-Z."/>
            <person name="Liu X.-D."/>
            <person name="Liao X.-Y."/>
            <person name="Jiang Y.-T."/>
            <person name="Yu X."/>
            <person name="Hao Y."/>
            <person name="Huang J."/>
            <person name="Zhao X.-W."/>
            <person name="Ke S."/>
            <person name="Chen Y.-Y."/>
            <person name="Wu W.-L."/>
            <person name="Hsu J.-L."/>
            <person name="Lin Y.-F."/>
            <person name="Huang M.-D."/>
            <person name="Li C.-Y."/>
            <person name="Huang L."/>
            <person name="Wang Z.-W."/>
            <person name="Zhao X."/>
            <person name="Zhong W.-Y."/>
            <person name="Peng D.-H."/>
            <person name="Ahmad S."/>
            <person name="Lan S."/>
            <person name="Zhang J.-S."/>
            <person name="Tsai W.-C."/>
            <person name="Van De Peer Y."/>
            <person name="Liu Z.-J."/>
        </authorList>
    </citation>
    <scope>NUCLEOTIDE SEQUENCE</scope>
    <source>
        <strain evidence="2">SCP</strain>
        <tissue evidence="2">Leaves</tissue>
    </source>
</reference>
<evidence type="ECO:0000313" key="3">
    <source>
        <dbReference type="Proteomes" id="UP001179952"/>
    </source>
</evidence>
<keyword evidence="3" id="KW-1185">Reference proteome</keyword>
<dbReference type="Proteomes" id="UP001179952">
    <property type="component" value="Unassembled WGS sequence"/>
</dbReference>